<protein>
    <submittedName>
        <fullName evidence="4">Transporter substrate-binding domain-containing protein</fullName>
    </submittedName>
</protein>
<dbReference type="SUPFAM" id="SSF55073">
    <property type="entry name" value="Nucleotide cyclase"/>
    <property type="match status" value="1"/>
</dbReference>
<keyword evidence="2" id="KW-0732">Signal</keyword>
<dbReference type="CDD" id="cd01949">
    <property type="entry name" value="GGDEF"/>
    <property type="match status" value="1"/>
</dbReference>
<dbReference type="InterPro" id="IPR000160">
    <property type="entry name" value="GGDEF_dom"/>
</dbReference>
<comment type="caution">
    <text evidence="4">The sequence shown here is derived from an EMBL/GenBank/DDBJ whole genome shotgun (WGS) entry which is preliminary data.</text>
</comment>
<dbReference type="InterPro" id="IPR043128">
    <property type="entry name" value="Rev_trsase/Diguanyl_cyclase"/>
</dbReference>
<name>A0ABT1RY68_9FIRM</name>
<dbReference type="RefSeq" id="WP_066860924.1">
    <property type="nucleotide sequence ID" value="NZ_CABKVV010000010.1"/>
</dbReference>
<feature type="chain" id="PRO_5045326831" evidence="2">
    <location>
        <begin position="25"/>
        <end position="831"/>
    </location>
</feature>
<accession>A0ABT1RY68</accession>
<keyword evidence="1" id="KW-1133">Transmembrane helix</keyword>
<dbReference type="PROSITE" id="PS50887">
    <property type="entry name" value="GGDEF"/>
    <property type="match status" value="1"/>
</dbReference>
<evidence type="ECO:0000313" key="5">
    <source>
        <dbReference type="Proteomes" id="UP001524473"/>
    </source>
</evidence>
<evidence type="ECO:0000313" key="4">
    <source>
        <dbReference type="EMBL" id="MCQ4839634.1"/>
    </source>
</evidence>
<dbReference type="Pfam" id="PF00990">
    <property type="entry name" value="GGDEF"/>
    <property type="match status" value="1"/>
</dbReference>
<dbReference type="InterPro" id="IPR001638">
    <property type="entry name" value="Solute-binding_3/MltF_N"/>
</dbReference>
<feature type="domain" description="GGDEF" evidence="3">
    <location>
        <begin position="691"/>
        <end position="821"/>
    </location>
</feature>
<keyword evidence="5" id="KW-1185">Reference proteome</keyword>
<evidence type="ECO:0000259" key="3">
    <source>
        <dbReference type="PROSITE" id="PS50887"/>
    </source>
</evidence>
<gene>
    <name evidence="4" type="ORF">NE695_06880</name>
</gene>
<feature type="transmembrane region" description="Helical" evidence="1">
    <location>
        <begin position="509"/>
        <end position="527"/>
    </location>
</feature>
<organism evidence="4 5">
    <name type="scientific">Neglectibacter timonensis</name>
    <dbReference type="NCBI Taxonomy" id="1776382"/>
    <lineage>
        <taxon>Bacteria</taxon>
        <taxon>Bacillati</taxon>
        <taxon>Bacillota</taxon>
        <taxon>Clostridia</taxon>
        <taxon>Eubacteriales</taxon>
        <taxon>Oscillospiraceae</taxon>
        <taxon>Neglectibacter</taxon>
    </lineage>
</organism>
<dbReference type="InterPro" id="IPR029787">
    <property type="entry name" value="Nucleotide_cyclase"/>
</dbReference>
<dbReference type="PANTHER" id="PTHR45138">
    <property type="entry name" value="REGULATORY COMPONENTS OF SENSORY TRANSDUCTION SYSTEM"/>
    <property type="match status" value="1"/>
</dbReference>
<proteinExistence type="predicted"/>
<dbReference type="Gene3D" id="3.40.190.10">
    <property type="entry name" value="Periplasmic binding protein-like II"/>
    <property type="match status" value="4"/>
</dbReference>
<dbReference type="Gene3D" id="3.30.70.270">
    <property type="match status" value="1"/>
</dbReference>
<keyword evidence="1" id="KW-0812">Transmembrane</keyword>
<feature type="signal peptide" evidence="2">
    <location>
        <begin position="1"/>
        <end position="24"/>
    </location>
</feature>
<evidence type="ECO:0000256" key="2">
    <source>
        <dbReference type="SAM" id="SignalP"/>
    </source>
</evidence>
<dbReference type="NCBIfam" id="TIGR00254">
    <property type="entry name" value="GGDEF"/>
    <property type="match status" value="1"/>
</dbReference>
<dbReference type="InterPro" id="IPR050469">
    <property type="entry name" value="Diguanylate_Cyclase"/>
</dbReference>
<dbReference type="Proteomes" id="UP001524473">
    <property type="component" value="Unassembled WGS sequence"/>
</dbReference>
<sequence>MRKRGWMCLFWSMLLVWCALPVCAMDTAARVVRVAYPVQAGLTDFDEYGNYTGYTYEYLEEVAQYTGWEYEFVEVPGEIDESLSALLEMLQNGEVDLMGAMVYSESLGELYDYASHSYGVSETLLQVPYETVQEAEINSQVYQVLRVAAIGQGTRLIREFEDYCVMNLIEPQYVYCETSEEQVQAVREGRADVLLNSGMNYIEGMRTVAKFSPKPFYFATTKGNSSGLIEELNAAIVSIEQADPSFSTNLYEKYFSPPNEKLFLTGKEKNYIENAGKIKVGVLKNQPPYQYLGEDGQEKGMALDFLAYVSEHTGLSFELVYYDTPEQAYEAAQNQEVSLVACMPYEYALARSKGVSMSRAYLSSQYLLVTREDGGTEQGVAGRRLALTNAATYQGKLLGEPVSYDTAEQCISAVAKGEADYTYMDAYTAQYYVNMPEYQNLKMIPQSYEPRKICFGVAKAGDPQLLSILNKCINTISEEDSQAIINSNTLQKQPFSLGNFLRANPLETVVFLVAFFLLVIVLLLLFLRHRAKAGKRLALELEKHFRIYALVSEYFFEYDFQDGRLMVTLPREGGKPEIVELDFSKPLPGRKDWGRDGEFLDLIRSGRDGVWEMEAEFIDGKTHWVRIALETVRDGGRPVYALGKINIIDGEKREKDTLQEKAQLDSLTHIYNAEACRLLVAERLARKAENEGSALLLLDVDHFKEVNDTYGHLRGDQSLEAVARLLQANAGEGDIVGRPGGDEFIVYLTHVEDTEMLEKRCEQLCEGLRSLLVAGKIKLTASVGAVFCTGSLEYSALYELADQALYQTKRAGRDGYRISRASSSAGDLDGG</sequence>
<dbReference type="CDD" id="cd01007">
    <property type="entry name" value="PBP2_BvgS_HisK_like"/>
    <property type="match status" value="1"/>
</dbReference>
<dbReference type="SUPFAM" id="SSF53850">
    <property type="entry name" value="Periplasmic binding protein-like II"/>
    <property type="match status" value="2"/>
</dbReference>
<dbReference type="Pfam" id="PF00497">
    <property type="entry name" value="SBP_bac_3"/>
    <property type="match status" value="2"/>
</dbReference>
<evidence type="ECO:0000256" key="1">
    <source>
        <dbReference type="SAM" id="Phobius"/>
    </source>
</evidence>
<keyword evidence="1" id="KW-0472">Membrane</keyword>
<dbReference type="SMART" id="SM00267">
    <property type="entry name" value="GGDEF"/>
    <property type="match status" value="1"/>
</dbReference>
<dbReference type="GeneID" id="90531326"/>
<dbReference type="PANTHER" id="PTHR45138:SF24">
    <property type="entry name" value="DIGUANYLATE CYCLASE DGCC-RELATED"/>
    <property type="match status" value="1"/>
</dbReference>
<reference evidence="4 5" key="1">
    <citation type="submission" date="2022-06" db="EMBL/GenBank/DDBJ databases">
        <title>Isolation of gut microbiota from human fecal samples.</title>
        <authorList>
            <person name="Pamer E.G."/>
            <person name="Barat B."/>
            <person name="Waligurski E."/>
            <person name="Medina S."/>
            <person name="Paddock L."/>
            <person name="Mostad J."/>
        </authorList>
    </citation>
    <scope>NUCLEOTIDE SEQUENCE [LARGE SCALE GENOMIC DNA]</scope>
    <source>
        <strain evidence="4 5">DFI.9.73</strain>
    </source>
</reference>
<dbReference type="EMBL" id="JANFZH010000012">
    <property type="protein sequence ID" value="MCQ4839634.1"/>
    <property type="molecule type" value="Genomic_DNA"/>
</dbReference>
<dbReference type="SMART" id="SM00062">
    <property type="entry name" value="PBPb"/>
    <property type="match status" value="2"/>
</dbReference>